<accession>A0A1I3E190</accession>
<dbReference type="AlphaFoldDB" id="A0A1I3E190"/>
<proteinExistence type="predicted"/>
<organism evidence="1 2">
    <name type="scientific">Parapedobacter indicus</name>
    <dbReference type="NCBI Taxonomy" id="1477437"/>
    <lineage>
        <taxon>Bacteria</taxon>
        <taxon>Pseudomonadati</taxon>
        <taxon>Bacteroidota</taxon>
        <taxon>Sphingobacteriia</taxon>
        <taxon>Sphingobacteriales</taxon>
        <taxon>Sphingobacteriaceae</taxon>
        <taxon>Parapedobacter</taxon>
    </lineage>
</organism>
<sequence length="69" mass="7935">MNEIKKLSEILGFKVPIDGLLTALFGRKVIDIVELDRRLEETYRYEGSMDDFIKARFGEGAKQLIDNNT</sequence>
<evidence type="ECO:0000313" key="1">
    <source>
        <dbReference type="EMBL" id="SFH92726.1"/>
    </source>
</evidence>
<name>A0A1I3E190_9SPHI</name>
<protein>
    <submittedName>
        <fullName evidence="1">Uncharacterized protein</fullName>
    </submittedName>
</protein>
<evidence type="ECO:0000313" key="2">
    <source>
        <dbReference type="Proteomes" id="UP000198670"/>
    </source>
</evidence>
<dbReference type="STRING" id="1477437.SAMN05444682_101722"/>
<gene>
    <name evidence="1" type="ORF">SAMN05444682_101722</name>
</gene>
<dbReference type="EMBL" id="FOQO01000001">
    <property type="protein sequence ID" value="SFH92726.1"/>
    <property type="molecule type" value="Genomic_DNA"/>
</dbReference>
<dbReference type="RefSeq" id="WP_090624257.1">
    <property type="nucleotide sequence ID" value="NZ_FOQO01000001.1"/>
</dbReference>
<reference evidence="1 2" key="1">
    <citation type="submission" date="2016-10" db="EMBL/GenBank/DDBJ databases">
        <authorList>
            <person name="de Groot N.N."/>
        </authorList>
    </citation>
    <scope>NUCLEOTIDE SEQUENCE [LARGE SCALE GENOMIC DNA]</scope>
    <source>
        <strain evidence="1 2">RK1</strain>
    </source>
</reference>
<dbReference type="Proteomes" id="UP000198670">
    <property type="component" value="Unassembled WGS sequence"/>
</dbReference>
<keyword evidence="2" id="KW-1185">Reference proteome</keyword>